<dbReference type="PIRSF" id="PIRSF006806">
    <property type="entry name" value="FTHF_cligase"/>
    <property type="match status" value="1"/>
</dbReference>
<evidence type="ECO:0000256" key="5">
    <source>
        <dbReference type="RuleBase" id="RU361279"/>
    </source>
</evidence>
<dbReference type="InterPro" id="IPR024185">
    <property type="entry name" value="FTHF_cligase-like_sf"/>
</dbReference>
<dbReference type="GO" id="GO:0046872">
    <property type="term" value="F:metal ion binding"/>
    <property type="evidence" value="ECO:0007669"/>
    <property type="project" value="UniProtKB-KW"/>
</dbReference>
<evidence type="ECO:0000256" key="4">
    <source>
        <dbReference type="PIRSR" id="PIRSR006806-1"/>
    </source>
</evidence>
<gene>
    <name evidence="6" type="ORF">EV189_2894</name>
</gene>
<evidence type="ECO:0000256" key="2">
    <source>
        <dbReference type="ARBA" id="ARBA00022741"/>
    </source>
</evidence>
<keyword evidence="3 4" id="KW-0067">ATP-binding</keyword>
<dbReference type="EMBL" id="SGXD01000003">
    <property type="protein sequence ID" value="RZS87463.1"/>
    <property type="molecule type" value="Genomic_DNA"/>
</dbReference>
<evidence type="ECO:0000256" key="1">
    <source>
        <dbReference type="ARBA" id="ARBA00010638"/>
    </source>
</evidence>
<dbReference type="Pfam" id="PF01812">
    <property type="entry name" value="5-FTHF_cyc-lig"/>
    <property type="match status" value="1"/>
</dbReference>
<keyword evidence="2 4" id="KW-0547">Nucleotide-binding</keyword>
<dbReference type="GO" id="GO:0030272">
    <property type="term" value="F:5-formyltetrahydrofolate cyclo-ligase activity"/>
    <property type="evidence" value="ECO:0007669"/>
    <property type="project" value="UniProtKB-EC"/>
</dbReference>
<dbReference type="InterPro" id="IPR002698">
    <property type="entry name" value="FTHF_cligase"/>
</dbReference>
<keyword evidence="7" id="KW-1185">Reference proteome</keyword>
<reference evidence="6 7" key="1">
    <citation type="submission" date="2019-02" db="EMBL/GenBank/DDBJ databases">
        <title>Genomic Encyclopedia of Type Strains, Phase IV (KMG-IV): sequencing the most valuable type-strain genomes for metagenomic binning, comparative biology and taxonomic classification.</title>
        <authorList>
            <person name="Goeker M."/>
        </authorList>
    </citation>
    <scope>NUCLEOTIDE SEQUENCE [LARGE SCALE GENOMIC DNA]</scope>
    <source>
        <strain evidence="6 7">DSM 45622</strain>
    </source>
</reference>
<dbReference type="GO" id="GO:0005524">
    <property type="term" value="F:ATP binding"/>
    <property type="evidence" value="ECO:0007669"/>
    <property type="project" value="UniProtKB-KW"/>
</dbReference>
<comment type="cofactor">
    <cofactor evidence="5">
        <name>Mg(2+)</name>
        <dbReference type="ChEBI" id="CHEBI:18420"/>
    </cofactor>
</comment>
<keyword evidence="5" id="KW-0479">Metal-binding</keyword>
<name>A0A4Q7NQG7_9ACTN</name>
<dbReference type="PANTHER" id="PTHR23407">
    <property type="entry name" value="ATPASE INHIBITOR/5-FORMYLTETRAHYDROFOLATE CYCLO-LIGASE"/>
    <property type="match status" value="1"/>
</dbReference>
<sequence length="209" mass="21541">MPVTSDGAATAHPGKERLRAELRARRRARSAEERAEAARGLERVLLAASAAAGAGCVAAYLPVPGEPDVLPALRALAPRGVRVLVPLLRPDLDLHWAELPLGVAVVGSPVRPRLLEPDSPDLGPAALALADVVLVPALAVDRRGVRLGQGGGSYDRALPRARPGALLAAVVHADELVDGPLPAEEHDVRVTAALTPTGLVRLATGPDGP</sequence>
<dbReference type="PANTHER" id="PTHR23407:SF1">
    <property type="entry name" value="5-FORMYLTETRAHYDROFOLATE CYCLO-LIGASE"/>
    <property type="match status" value="1"/>
</dbReference>
<feature type="binding site" evidence="4">
    <location>
        <position position="66"/>
    </location>
    <ligand>
        <name>substrate</name>
    </ligand>
</feature>
<keyword evidence="5" id="KW-0460">Magnesium</keyword>
<comment type="catalytic activity">
    <reaction evidence="5">
        <text>(6S)-5-formyl-5,6,7,8-tetrahydrofolate + ATP = (6R)-5,10-methenyltetrahydrofolate + ADP + phosphate</text>
        <dbReference type="Rhea" id="RHEA:10488"/>
        <dbReference type="ChEBI" id="CHEBI:30616"/>
        <dbReference type="ChEBI" id="CHEBI:43474"/>
        <dbReference type="ChEBI" id="CHEBI:57455"/>
        <dbReference type="ChEBI" id="CHEBI:57457"/>
        <dbReference type="ChEBI" id="CHEBI:456216"/>
        <dbReference type="EC" id="6.3.3.2"/>
    </reaction>
</comment>
<comment type="similarity">
    <text evidence="1 5">Belongs to the 5-formyltetrahydrofolate cyclo-ligase family.</text>
</comment>
<feature type="binding site" evidence="4">
    <location>
        <begin position="146"/>
        <end position="154"/>
    </location>
    <ligand>
        <name>ATP</name>
        <dbReference type="ChEBI" id="CHEBI:30616"/>
    </ligand>
</feature>
<evidence type="ECO:0000256" key="3">
    <source>
        <dbReference type="ARBA" id="ARBA00022840"/>
    </source>
</evidence>
<dbReference type="SUPFAM" id="SSF100950">
    <property type="entry name" value="NagB/RpiA/CoA transferase-like"/>
    <property type="match status" value="1"/>
</dbReference>
<evidence type="ECO:0000313" key="7">
    <source>
        <dbReference type="Proteomes" id="UP000293638"/>
    </source>
</evidence>
<dbReference type="Proteomes" id="UP000293638">
    <property type="component" value="Unassembled WGS sequence"/>
</dbReference>
<keyword evidence="6" id="KW-0436">Ligase</keyword>
<protein>
    <recommendedName>
        <fullName evidence="5">5-formyltetrahydrofolate cyclo-ligase</fullName>
        <ecNumber evidence="5">6.3.3.2</ecNumber>
    </recommendedName>
</protein>
<feature type="binding site" evidence="4">
    <location>
        <begin position="15"/>
        <end position="19"/>
    </location>
    <ligand>
        <name>ATP</name>
        <dbReference type="ChEBI" id="CHEBI:30616"/>
    </ligand>
</feature>
<dbReference type="Gene3D" id="3.40.50.10420">
    <property type="entry name" value="NagB/RpiA/CoA transferase-like"/>
    <property type="match status" value="1"/>
</dbReference>
<dbReference type="RefSeq" id="WP_231116394.1">
    <property type="nucleotide sequence ID" value="NZ_SGXD01000003.1"/>
</dbReference>
<dbReference type="AlphaFoldDB" id="A0A4Q7NQG7"/>
<evidence type="ECO:0000313" key="6">
    <source>
        <dbReference type="EMBL" id="RZS87463.1"/>
    </source>
</evidence>
<dbReference type="GO" id="GO:0035999">
    <property type="term" value="P:tetrahydrofolate interconversion"/>
    <property type="evidence" value="ECO:0007669"/>
    <property type="project" value="TreeGrafter"/>
</dbReference>
<feature type="binding site" evidence="4">
    <location>
        <position position="61"/>
    </location>
    <ligand>
        <name>substrate</name>
    </ligand>
</feature>
<dbReference type="GO" id="GO:0009396">
    <property type="term" value="P:folic acid-containing compound biosynthetic process"/>
    <property type="evidence" value="ECO:0007669"/>
    <property type="project" value="TreeGrafter"/>
</dbReference>
<dbReference type="NCBIfam" id="TIGR02727">
    <property type="entry name" value="MTHFS_bact"/>
    <property type="match status" value="1"/>
</dbReference>
<dbReference type="EC" id="6.3.3.2" evidence="5"/>
<accession>A0A4Q7NQG7</accession>
<dbReference type="InterPro" id="IPR037171">
    <property type="entry name" value="NagB/RpiA_transferase-like"/>
</dbReference>
<proteinExistence type="inferred from homology"/>
<organism evidence="6 7">
    <name type="scientific">Motilibacter rhizosphaerae</name>
    <dbReference type="NCBI Taxonomy" id="598652"/>
    <lineage>
        <taxon>Bacteria</taxon>
        <taxon>Bacillati</taxon>
        <taxon>Actinomycetota</taxon>
        <taxon>Actinomycetes</taxon>
        <taxon>Motilibacterales</taxon>
        <taxon>Motilibacteraceae</taxon>
        <taxon>Motilibacter</taxon>
    </lineage>
</organism>
<comment type="caution">
    <text evidence="6">The sequence shown here is derived from an EMBL/GenBank/DDBJ whole genome shotgun (WGS) entry which is preliminary data.</text>
</comment>